<reference evidence="3" key="1">
    <citation type="journal article" date="2011" name="J. Bacteriol.">
        <title>Genome sequences of eight morphologically diverse alphaproteobacteria.</title>
        <authorList>
            <consortium name="US DOE Joint Genome Institute"/>
            <person name="Brown P.J."/>
            <person name="Kysela D.T."/>
            <person name="Buechlein A."/>
            <person name="Hemmerich C."/>
            <person name="Brun Y.V."/>
        </authorList>
    </citation>
    <scope>NUCLEOTIDE SEQUENCE [LARGE SCALE GENOMIC DNA]</scope>
    <source>
        <strain evidence="3">ATCC 49814 / DSM 5838 / IFAM 1418</strain>
    </source>
</reference>
<evidence type="ECO:0000256" key="1">
    <source>
        <dbReference type="SAM" id="Phobius"/>
    </source>
</evidence>
<keyword evidence="1" id="KW-0472">Membrane</keyword>
<dbReference type="Pfam" id="PF11188">
    <property type="entry name" value="DUF2975"/>
    <property type="match status" value="1"/>
</dbReference>
<feature type="transmembrane region" description="Helical" evidence="1">
    <location>
        <begin position="140"/>
        <end position="164"/>
    </location>
</feature>
<dbReference type="EMBL" id="CP001678">
    <property type="protein sequence ID" value="ACT58794.1"/>
    <property type="molecule type" value="Genomic_DNA"/>
</dbReference>
<protein>
    <recommendedName>
        <fullName evidence="4">Transmembrane protein</fullName>
    </recommendedName>
</protein>
<feature type="transmembrane region" description="Helical" evidence="1">
    <location>
        <begin position="66"/>
        <end position="87"/>
    </location>
</feature>
<keyword evidence="1" id="KW-0812">Transmembrane</keyword>
<name>C6XRG2_HIRBI</name>
<evidence type="ECO:0000313" key="2">
    <source>
        <dbReference type="EMBL" id="ACT58794.1"/>
    </source>
</evidence>
<dbReference type="OrthoDB" id="7619709at2"/>
<dbReference type="Proteomes" id="UP000002745">
    <property type="component" value="Chromosome"/>
</dbReference>
<dbReference type="HOGENOM" id="CLU_1480122_0_0_5"/>
<dbReference type="KEGG" id="hba:Hbal_1102"/>
<organism evidence="2 3">
    <name type="scientific">Hirschia baltica (strain ATCC 49814 / DSM 5838 / IFAM 1418)</name>
    <dbReference type="NCBI Taxonomy" id="582402"/>
    <lineage>
        <taxon>Bacteria</taxon>
        <taxon>Pseudomonadati</taxon>
        <taxon>Pseudomonadota</taxon>
        <taxon>Alphaproteobacteria</taxon>
        <taxon>Hyphomonadales</taxon>
        <taxon>Hyphomonadaceae</taxon>
        <taxon>Hirschia</taxon>
    </lineage>
</organism>
<sequence>MSQIHILPNSSRNICTVCKWLTIVGALALGLQLIFGNGLDEIVNKHWNMLSLEIRENTTYSNPKKIAVFALASLDFIGMYLLAFAIWRIFNSLVKHGPFSIDISKALSFMGLAIIIASLLNIIAPTLMALAITYDNPPQMHVLTIQLSAGAISMLFIGIVIRILGKIMLQASHIADENRQFV</sequence>
<dbReference type="eggNOG" id="ENOG50339QN">
    <property type="taxonomic scope" value="Bacteria"/>
</dbReference>
<accession>C6XRG2</accession>
<keyword evidence="3" id="KW-1185">Reference proteome</keyword>
<keyword evidence="1" id="KW-1133">Transmembrane helix</keyword>
<dbReference type="RefSeq" id="WP_015826944.1">
    <property type="nucleotide sequence ID" value="NC_012982.1"/>
</dbReference>
<feature type="transmembrane region" description="Helical" evidence="1">
    <location>
        <begin position="107"/>
        <end position="134"/>
    </location>
</feature>
<gene>
    <name evidence="2" type="ordered locus">Hbal_1102</name>
</gene>
<evidence type="ECO:0008006" key="4">
    <source>
        <dbReference type="Google" id="ProtNLM"/>
    </source>
</evidence>
<dbReference type="AlphaFoldDB" id="C6XRG2"/>
<feature type="transmembrane region" description="Helical" evidence="1">
    <location>
        <begin position="20"/>
        <end position="39"/>
    </location>
</feature>
<evidence type="ECO:0000313" key="3">
    <source>
        <dbReference type="Proteomes" id="UP000002745"/>
    </source>
</evidence>
<dbReference type="STRING" id="582402.Hbal_1102"/>
<dbReference type="InterPro" id="IPR021354">
    <property type="entry name" value="DUF2975"/>
</dbReference>
<proteinExistence type="predicted"/>